<dbReference type="Pfam" id="PF13115">
    <property type="entry name" value="YtkA"/>
    <property type="match status" value="1"/>
</dbReference>
<organism evidence="4 5">
    <name type="scientific">Alkalicoccobacillus plakortidis</name>
    <dbReference type="NCBI Taxonomy" id="444060"/>
    <lineage>
        <taxon>Bacteria</taxon>
        <taxon>Bacillati</taxon>
        <taxon>Bacillota</taxon>
        <taxon>Bacilli</taxon>
        <taxon>Bacillales</taxon>
        <taxon>Bacillaceae</taxon>
        <taxon>Alkalicoccobacillus</taxon>
    </lineage>
</organism>
<reference evidence="4" key="1">
    <citation type="submission" date="2022-06" db="EMBL/GenBank/DDBJ databases">
        <title>Alkalicoccobacillus porphyridii sp. nov., isolated from a marine red alga, Porphyridium purpureum and reclassification of Shouchella plakortidis and Shouchella gibsonii as Alkalicoccobacillus plakortidis comb. nov. and Alkalicoccobacillus gibsonii comb. nov.</title>
        <authorList>
            <person name="Kim K.H."/>
            <person name="Lee J.K."/>
            <person name="Han D.M."/>
            <person name="Baek J.H."/>
            <person name="Jeon C.O."/>
        </authorList>
    </citation>
    <scope>NUCLEOTIDE SEQUENCE</scope>
    <source>
        <strain evidence="4">DSM 19153</strain>
    </source>
</reference>
<dbReference type="RefSeq" id="WP_251605009.1">
    <property type="nucleotide sequence ID" value="NZ_JAMQJY010000001.1"/>
</dbReference>
<feature type="region of interest" description="Disordered" evidence="1">
    <location>
        <begin position="134"/>
        <end position="161"/>
    </location>
</feature>
<dbReference type="EMBL" id="JAMQJY010000001">
    <property type="protein sequence ID" value="MCM2674885.1"/>
    <property type="molecule type" value="Genomic_DNA"/>
</dbReference>
<evidence type="ECO:0000256" key="1">
    <source>
        <dbReference type="SAM" id="MobiDB-lite"/>
    </source>
</evidence>
<evidence type="ECO:0000313" key="4">
    <source>
        <dbReference type="EMBL" id="MCM2674885.1"/>
    </source>
</evidence>
<proteinExistence type="predicted"/>
<evidence type="ECO:0000313" key="5">
    <source>
        <dbReference type="Proteomes" id="UP001203665"/>
    </source>
</evidence>
<dbReference type="InterPro" id="IPR032693">
    <property type="entry name" value="YtkA-like_dom"/>
</dbReference>
<name>A0ABT0XG58_9BACI</name>
<protein>
    <submittedName>
        <fullName evidence="4">FixH family protein</fullName>
    </submittedName>
</protein>
<keyword evidence="2" id="KW-0732">Signal</keyword>
<keyword evidence="5" id="KW-1185">Reference proteome</keyword>
<accession>A0ABT0XG58</accession>
<dbReference type="PROSITE" id="PS51257">
    <property type="entry name" value="PROKAR_LIPOPROTEIN"/>
    <property type="match status" value="1"/>
</dbReference>
<comment type="caution">
    <text evidence="4">The sequence shown here is derived from an EMBL/GenBank/DDBJ whole genome shotgun (WGS) entry which is preliminary data.</text>
</comment>
<feature type="compositionally biased region" description="Acidic residues" evidence="1">
    <location>
        <begin position="135"/>
        <end position="150"/>
    </location>
</feature>
<gene>
    <name evidence="4" type="ORF">NDM98_04800</name>
</gene>
<evidence type="ECO:0000256" key="2">
    <source>
        <dbReference type="SAM" id="SignalP"/>
    </source>
</evidence>
<dbReference type="Proteomes" id="UP001203665">
    <property type="component" value="Unassembled WGS sequence"/>
</dbReference>
<feature type="chain" id="PRO_5046270172" evidence="2">
    <location>
        <begin position="21"/>
        <end position="161"/>
    </location>
</feature>
<feature type="signal peptide" evidence="2">
    <location>
        <begin position="1"/>
        <end position="20"/>
    </location>
</feature>
<feature type="domain" description="YtkA-like" evidence="3">
    <location>
        <begin position="35"/>
        <end position="113"/>
    </location>
</feature>
<sequence>MKKGLLAFSIVALFMIASCAIGQNQSIQYQEDTFDTLEADLSAPSETALHEPVTISVRVTLGEEPFTDVENVDFEIWRNGERDSGTTVAAQKADSGVYTLDTSFEEDGIYHIQAYVEADEEHLTSSKRIIAGDVSETDLEAAEQEFQQEQDQEKAQESNSN</sequence>
<feature type="compositionally biased region" description="Basic and acidic residues" evidence="1">
    <location>
        <begin position="151"/>
        <end position="161"/>
    </location>
</feature>
<evidence type="ECO:0000259" key="3">
    <source>
        <dbReference type="Pfam" id="PF13115"/>
    </source>
</evidence>